<dbReference type="EMBL" id="VZSX01000127">
    <property type="protein sequence ID" value="NXA40257.1"/>
    <property type="molecule type" value="Genomic_DNA"/>
</dbReference>
<evidence type="ECO:0000256" key="1">
    <source>
        <dbReference type="SAM" id="Coils"/>
    </source>
</evidence>
<gene>
    <name evidence="3" type="primary">Cfap74_0</name>
    <name evidence="3" type="ORF">EUDELE_R13692</name>
</gene>
<accession>A0A7K7VG68</accession>
<evidence type="ECO:0000313" key="4">
    <source>
        <dbReference type="Proteomes" id="UP000533954"/>
    </source>
</evidence>
<evidence type="ECO:0000259" key="2">
    <source>
        <dbReference type="Pfam" id="PF24770"/>
    </source>
</evidence>
<dbReference type="AlphaFoldDB" id="A0A7K7VG68"/>
<dbReference type="InterPro" id="IPR056306">
    <property type="entry name" value="Ig-CFAP74_2nd"/>
</dbReference>
<organism evidence="3 4">
    <name type="scientific">Eudromia elegans</name>
    <name type="common">Elegant crested-tinamou</name>
    <dbReference type="NCBI Taxonomy" id="8805"/>
    <lineage>
        <taxon>Eukaryota</taxon>
        <taxon>Metazoa</taxon>
        <taxon>Chordata</taxon>
        <taxon>Craniata</taxon>
        <taxon>Vertebrata</taxon>
        <taxon>Euteleostomi</taxon>
        <taxon>Archelosauria</taxon>
        <taxon>Archosauria</taxon>
        <taxon>Dinosauria</taxon>
        <taxon>Saurischia</taxon>
        <taxon>Theropoda</taxon>
        <taxon>Coelurosauria</taxon>
        <taxon>Aves</taxon>
        <taxon>Palaeognathae</taxon>
        <taxon>Tinamiformes</taxon>
        <taxon>Tinamidae</taxon>
        <taxon>Eudromia</taxon>
    </lineage>
</organism>
<dbReference type="InterPro" id="IPR013783">
    <property type="entry name" value="Ig-like_fold"/>
</dbReference>
<dbReference type="Pfam" id="PF24771">
    <property type="entry name" value="Ig_CFAP74_1st"/>
    <property type="match status" value="1"/>
</dbReference>
<dbReference type="PANTHER" id="PTHR22538">
    <property type="entry name" value="CILIA- AND FLAGELLA-ASSOCIATED PROTEIN 74"/>
    <property type="match status" value="1"/>
</dbReference>
<evidence type="ECO:0000313" key="3">
    <source>
        <dbReference type="EMBL" id="NXA40257.1"/>
    </source>
</evidence>
<dbReference type="PANTHER" id="PTHR22538:SF0">
    <property type="entry name" value="CILIA- AND FLAGELLA-ASSOCIATED PROTEIN 74"/>
    <property type="match status" value="1"/>
</dbReference>
<dbReference type="Pfam" id="PF24770">
    <property type="entry name" value="Ig-CFAP74_2"/>
    <property type="match status" value="1"/>
</dbReference>
<reference evidence="3 4" key="1">
    <citation type="submission" date="2019-09" db="EMBL/GenBank/DDBJ databases">
        <title>Bird 10,000 Genomes (B10K) Project - Family phase.</title>
        <authorList>
            <person name="Zhang G."/>
        </authorList>
    </citation>
    <scope>NUCLEOTIDE SEQUENCE [LARGE SCALE GENOMIC DNA]</scope>
    <source>
        <strain evidence="3">B10K-LSUMZ-16893</strain>
    </source>
</reference>
<comment type="caution">
    <text evidence="3">The sequence shown here is derived from an EMBL/GenBank/DDBJ whole genome shotgun (WGS) entry which is preliminary data.</text>
</comment>
<protein>
    <submittedName>
        <fullName evidence="3">CFA74 protein</fullName>
    </submittedName>
</protein>
<feature type="non-terminal residue" evidence="3">
    <location>
        <position position="1"/>
    </location>
</feature>
<keyword evidence="1" id="KW-0175">Coiled coil</keyword>
<feature type="coiled-coil region" evidence="1">
    <location>
        <begin position="5"/>
        <end position="65"/>
    </location>
</feature>
<sequence length="499" mass="57843">EVWQIEAEQGKYESFNEQLEKDEEVLEMQYQKQAELRIRREEIAALRAEQNKKAREKKDEEAQKEYEKKHKEMLEDIQRNHGKAVHFLRKTMTRIQEKNAEEELKSQEHMERRIQAVLSLKNSITSNRENLRTLQIGKKARAFEAEKQEMKMREAVLAEGGNVTKEVILHKRLLEYEKEKQAFAEQQKSRKLEIVARILQEDDYFQRQKNSQISAKAVKRADKLEDSLLWRMKTWHYIETTCKRSAAALPQVNKCLSIKHLEIFLTTSVQEVPEKVCYDVSHESKEDEKDRDRPQAEPEFPGLWDQGCGLHKLPKEETEPKLLAARMMRSEILKKNMGKLQTGIVHKQTGAAREWSEGCPFYSKPNLIHFKDFDVGKIYKKKIVLTNASYSVNFCRLAGISEWLKDFISIHFDPPGQMSAGMSCEVGVTFKPMINETLEGEITFVAQTGSFSVPLKCTTKKCVLALDKELIDFGTQVVGERISRTITLTNRGALGTRFK</sequence>
<dbReference type="OrthoDB" id="545169at2759"/>
<dbReference type="Gene3D" id="2.60.40.10">
    <property type="entry name" value="Immunoglobulins"/>
    <property type="match status" value="1"/>
</dbReference>
<proteinExistence type="predicted"/>
<keyword evidence="4" id="KW-1185">Reference proteome</keyword>
<feature type="domain" description="CFAP74 second Ig-like" evidence="2">
    <location>
        <begin position="464"/>
        <end position="499"/>
    </location>
</feature>
<dbReference type="Proteomes" id="UP000533954">
    <property type="component" value="Unassembled WGS sequence"/>
</dbReference>
<name>A0A7K7VG68_EUDEL</name>
<feature type="non-terminal residue" evidence="3">
    <location>
        <position position="499"/>
    </location>
</feature>